<dbReference type="RefSeq" id="WP_100742372.1">
    <property type="nucleotide sequence ID" value="NZ_NPDW01000001.1"/>
</dbReference>
<organism evidence="1 2">
    <name type="scientific">Leptospira harrisiae</name>
    <dbReference type="NCBI Taxonomy" id="2023189"/>
    <lineage>
        <taxon>Bacteria</taxon>
        <taxon>Pseudomonadati</taxon>
        <taxon>Spirochaetota</taxon>
        <taxon>Spirochaetia</taxon>
        <taxon>Leptospirales</taxon>
        <taxon>Leptospiraceae</taxon>
        <taxon>Leptospira</taxon>
    </lineage>
</organism>
<sequence>MKLLVWVLLPFLHLFVTFGSFFQCTPVDKKSYFKGFYHTLDKRPHGQLAYAEKYGYNSECLVLMEGPVPSRMEPCAIGDRRSSRDMYQESEVLVTGDFFPIDWSFAGYGYELYVTNDYYQSIVFFSSYSQRRGFSRFSPLYYRRDIYGTETIRNNGLYPYRITPFYTGGR</sequence>
<dbReference type="EMBL" id="NPDX01000001">
    <property type="protein sequence ID" value="PJZ85473.1"/>
    <property type="molecule type" value="Genomic_DNA"/>
</dbReference>
<dbReference type="OrthoDB" id="328992at2"/>
<name>A0A2N0AME3_9LEPT</name>
<keyword evidence="2" id="KW-1185">Reference proteome</keyword>
<gene>
    <name evidence="1" type="ORF">CH364_04400</name>
</gene>
<evidence type="ECO:0000313" key="2">
    <source>
        <dbReference type="Proteomes" id="UP000232145"/>
    </source>
</evidence>
<dbReference type="Proteomes" id="UP000232145">
    <property type="component" value="Unassembled WGS sequence"/>
</dbReference>
<dbReference type="AlphaFoldDB" id="A0A2N0AME3"/>
<evidence type="ECO:0000313" key="1">
    <source>
        <dbReference type="EMBL" id="PJZ85473.1"/>
    </source>
</evidence>
<protein>
    <submittedName>
        <fullName evidence="1">Uncharacterized protein</fullName>
    </submittedName>
</protein>
<reference evidence="1 2" key="1">
    <citation type="submission" date="2017-07" db="EMBL/GenBank/DDBJ databases">
        <title>Leptospira spp. isolated from tropical soils.</title>
        <authorList>
            <person name="Thibeaux R."/>
            <person name="Iraola G."/>
            <person name="Ferres I."/>
            <person name="Bierque E."/>
            <person name="Girault D."/>
            <person name="Soupe-Gilbert M.-E."/>
            <person name="Picardeau M."/>
            <person name="Goarant C."/>
        </authorList>
    </citation>
    <scope>NUCLEOTIDE SEQUENCE [LARGE SCALE GENOMIC DNA]</scope>
    <source>
        <strain evidence="1 2">FH2-B-A1</strain>
    </source>
</reference>
<accession>A0A2N0AME3</accession>
<comment type="caution">
    <text evidence="1">The sequence shown here is derived from an EMBL/GenBank/DDBJ whole genome shotgun (WGS) entry which is preliminary data.</text>
</comment>
<proteinExistence type="predicted"/>